<dbReference type="Proteomes" id="UP000324800">
    <property type="component" value="Unassembled WGS sequence"/>
</dbReference>
<evidence type="ECO:0000313" key="1">
    <source>
        <dbReference type="EMBL" id="KAA6381049.1"/>
    </source>
</evidence>
<evidence type="ECO:0000313" key="2">
    <source>
        <dbReference type="Proteomes" id="UP000324800"/>
    </source>
</evidence>
<feature type="non-terminal residue" evidence="1">
    <location>
        <position position="1"/>
    </location>
</feature>
<organism evidence="1 2">
    <name type="scientific">Streblomastix strix</name>
    <dbReference type="NCBI Taxonomy" id="222440"/>
    <lineage>
        <taxon>Eukaryota</taxon>
        <taxon>Metamonada</taxon>
        <taxon>Preaxostyla</taxon>
        <taxon>Oxymonadida</taxon>
        <taxon>Streblomastigidae</taxon>
        <taxon>Streblomastix</taxon>
    </lineage>
</organism>
<sequence length="1108" mass="126471">NNAPLQEKDNKTVQIILRKNQNPIIIFGEQEIQAQIAERRKDIDSDSVKIPQIVDKYVWEPRYDNAITALIQYSLREEAILKAAEDASFDNIVSILALFKQDQAVERVVDSFSHLLEQAKEGQKLNKEDINQLNKHFGYRLALLLDCNLIEDNEAQIARSVINIIFHISNISRSTLDDFGLDKPILLSIKEYVERLLVEEKVPLETTPLIDLQTALALLILKELKEGKTKEQSDLIQRNNRNRNLLIISLQDLIVGIQNWLIQKEREKNNKSKKKKYSNSILEEEDLRDKTQWIRDAGQKLIEKAQNSYEDTLEVARMSKLEYNYHTFWNYRLRCLCDDYRLDGYFSEYGCPDYRNLQDKCKQFIVSFSKSSDETYTKAYDDFKRQFPNFEILSREHEQNSLFKKSMITEVRIVPSQVNNIIPAIKKFIPLFAPLDYNHTRNLRIDPTITVRNEDQTVIGKDFNALIGGSGKDQFQFISPFITADFGIHINGAQISNCGIVTIDNLSSDDITIELKDIEENKMKIRLASNSVNVGEKIDIQFNIVGQSSEEPSMASIIFKIVAKSKMKSNQIAICEIRAFVRRAPLCALIESSSSLMLSSATSCTLAPKKFTEQINIKHHIPSVPLSQKAIGWSLTSDDANVAEQPKILLDKEKLQMMMQFESDTTGLCTGQMTVGFGHTNLYKLRLNVPVSRIPLIKIYHPANPESSDINIVRCNFTHIVVQNNGDLEREIQLNSSEEDDRFELNSFILKPKSSKIIKVMLSQTYKHIISVGRSQIIIRLVRTKPEFTLIGGFALIDIENGVYFPCLIIKADGSSEFKYMKKHTFSNGQYPSIITENDCLNNNLQTKTSKEYHSMKRWILDRQQGLISIEGNVPVPPETCVLWAENGENHEYIRIIDDSLDKDIKQASEKIEEANKLTGTKTAGIPKLLVDASNIFLTRSNKLNQVDCESVLKSAQKGAKEKNAESNFSQIILALDIEVQRQHDKTIPEIITEISRQLTKRDDWSTSIPAVPSTWTGIERENKIKGMHLIWGSITLLSVLQNPLTLTQHEIESYRAKLLSESPTLDFEQRRNQDIENSNIIIREIDGNEVDCVGVISGRFTEAENLN</sequence>
<comment type="caution">
    <text evidence="1">The sequence shown here is derived from an EMBL/GenBank/DDBJ whole genome shotgun (WGS) entry which is preliminary data.</text>
</comment>
<dbReference type="EMBL" id="SNRW01007554">
    <property type="protein sequence ID" value="KAA6381049.1"/>
    <property type="molecule type" value="Genomic_DNA"/>
</dbReference>
<reference evidence="1 2" key="1">
    <citation type="submission" date="2019-03" db="EMBL/GenBank/DDBJ databases">
        <title>Single cell metagenomics reveals metabolic interactions within the superorganism composed of flagellate Streblomastix strix and complex community of Bacteroidetes bacteria on its surface.</title>
        <authorList>
            <person name="Treitli S.C."/>
            <person name="Kolisko M."/>
            <person name="Husnik F."/>
            <person name="Keeling P."/>
            <person name="Hampl V."/>
        </authorList>
    </citation>
    <scope>NUCLEOTIDE SEQUENCE [LARGE SCALE GENOMIC DNA]</scope>
    <source>
        <strain evidence="1">ST1C</strain>
    </source>
</reference>
<gene>
    <name evidence="1" type="ORF">EZS28_023424</name>
</gene>
<dbReference type="AlphaFoldDB" id="A0A5J4VF32"/>
<proteinExistence type="predicted"/>
<accession>A0A5J4VF32</accession>
<name>A0A5J4VF32_9EUKA</name>
<protein>
    <submittedName>
        <fullName evidence="1">Uncharacterized protein</fullName>
    </submittedName>
</protein>